<evidence type="ECO:0000259" key="1">
    <source>
        <dbReference type="PROSITE" id="PS51674"/>
    </source>
</evidence>
<dbReference type="PROSITE" id="PS51674">
    <property type="entry name" value="4FE4S_WBL"/>
    <property type="match status" value="1"/>
</dbReference>
<dbReference type="AlphaFoldDB" id="A0A7Y6F330"/>
<keyword evidence="3" id="KW-1185">Reference proteome</keyword>
<dbReference type="RefSeq" id="WP_175457087.1">
    <property type="nucleotide sequence ID" value="NZ_JAANNT010000020.1"/>
</dbReference>
<feature type="domain" description="4Fe-4S Wbl-type" evidence="1">
    <location>
        <begin position="26"/>
        <end position="98"/>
    </location>
</feature>
<comment type="caution">
    <text evidence="2">The sequence shown here is derived from an EMBL/GenBank/DDBJ whole genome shotgun (WGS) entry which is preliminary data.</text>
</comment>
<gene>
    <name evidence="2" type="ORF">G6W59_21275</name>
</gene>
<reference evidence="2 3" key="1">
    <citation type="submission" date="2020-03" db="EMBL/GenBank/DDBJ databases">
        <title>Complete genome sequence of sixteen Streptomyces strains facilitates identification of candidate genes involved in plant growth-promotion in grain legumes and cereals.</title>
        <authorList>
            <person name="Gopalakrishnan S."/>
            <person name="Thakur V."/>
            <person name="Saxena R."/>
            <person name="Vadlamudi S."/>
            <person name="Purohit S."/>
            <person name="Kumar V."/>
            <person name="Rathore A."/>
            <person name="Chitikineni A."/>
            <person name="Varshney R.K."/>
        </authorList>
    </citation>
    <scope>NUCLEOTIDE SEQUENCE [LARGE SCALE GENOMIC DNA]</scope>
    <source>
        <strain evidence="2 3">KAI-180</strain>
    </source>
</reference>
<dbReference type="EMBL" id="JAANNT010000020">
    <property type="protein sequence ID" value="NUV30807.1"/>
    <property type="molecule type" value="Genomic_DNA"/>
</dbReference>
<proteinExistence type="predicted"/>
<evidence type="ECO:0000313" key="2">
    <source>
        <dbReference type="EMBL" id="NUV30807.1"/>
    </source>
</evidence>
<sequence>MDIMTPDKARGLRRPVLQAAVDAGSVCATTPDAHEIFFRGDRSQTPVEWEAAKDAALSMCRACPARAACEELGLRNGDGLPGVDDMVRGGHTGSELAALRTADAKRIAGAVAADAEPTWNGIVRLSNKLRRQAIAMPSSGRTKTCQESNDDLNASVRRTVAELSELKRRRRAENGWDNAA</sequence>
<accession>A0A7Y6F330</accession>
<dbReference type="InterPro" id="IPR034768">
    <property type="entry name" value="4FE4S_WBL"/>
</dbReference>
<organism evidence="2 3">
    <name type="scientific">Streptomyces odorifer</name>
    <dbReference type="NCBI Taxonomy" id="53450"/>
    <lineage>
        <taxon>Bacteria</taxon>
        <taxon>Bacillati</taxon>
        <taxon>Actinomycetota</taxon>
        <taxon>Actinomycetes</taxon>
        <taxon>Kitasatosporales</taxon>
        <taxon>Streptomycetaceae</taxon>
        <taxon>Streptomyces</taxon>
        <taxon>Streptomyces albidoflavus group</taxon>
    </lineage>
</organism>
<dbReference type="Proteomes" id="UP000540128">
    <property type="component" value="Unassembled WGS sequence"/>
</dbReference>
<name>A0A7Y6F330_9ACTN</name>
<evidence type="ECO:0000313" key="3">
    <source>
        <dbReference type="Proteomes" id="UP000540128"/>
    </source>
</evidence>
<protein>
    <submittedName>
        <fullName evidence="2">Transcription factor WhiB</fullName>
    </submittedName>
</protein>